<proteinExistence type="predicted"/>
<accession>A0A8J6FP94</accession>
<evidence type="ECO:0000313" key="1">
    <source>
        <dbReference type="EMBL" id="KAG9490260.1"/>
    </source>
</evidence>
<sequence length="82" mass="9397">MVSCLFYRGVTSIISGKKKVFDFCFFFLLKSQLLNVYFTTFHISLSTVKIICASQSEVTMLILLTCSLLCKMHCRHVGRHVI</sequence>
<protein>
    <submittedName>
        <fullName evidence="1">Uncharacterized protein</fullName>
    </submittedName>
</protein>
<dbReference type="Proteomes" id="UP000770717">
    <property type="component" value="Unassembled WGS sequence"/>
</dbReference>
<dbReference type="AlphaFoldDB" id="A0A8J6FP94"/>
<dbReference type="EMBL" id="WNTK01000002">
    <property type="protein sequence ID" value="KAG9490260.1"/>
    <property type="molecule type" value="Genomic_DNA"/>
</dbReference>
<gene>
    <name evidence="1" type="ORF">GDO78_005905</name>
</gene>
<reference evidence="1" key="1">
    <citation type="thesis" date="2020" institute="ProQuest LLC" country="789 East Eisenhower Parkway, Ann Arbor, MI, USA">
        <title>Comparative Genomics and Chromosome Evolution.</title>
        <authorList>
            <person name="Mudd A.B."/>
        </authorList>
    </citation>
    <scope>NUCLEOTIDE SEQUENCE</scope>
    <source>
        <strain evidence="1">HN-11 Male</strain>
        <tissue evidence="1">Kidney and liver</tissue>
    </source>
</reference>
<evidence type="ECO:0000313" key="2">
    <source>
        <dbReference type="Proteomes" id="UP000770717"/>
    </source>
</evidence>
<comment type="caution">
    <text evidence="1">The sequence shown here is derived from an EMBL/GenBank/DDBJ whole genome shotgun (WGS) entry which is preliminary data.</text>
</comment>
<keyword evidence="2" id="KW-1185">Reference proteome</keyword>
<organism evidence="1 2">
    <name type="scientific">Eleutherodactylus coqui</name>
    <name type="common">Puerto Rican coqui</name>
    <dbReference type="NCBI Taxonomy" id="57060"/>
    <lineage>
        <taxon>Eukaryota</taxon>
        <taxon>Metazoa</taxon>
        <taxon>Chordata</taxon>
        <taxon>Craniata</taxon>
        <taxon>Vertebrata</taxon>
        <taxon>Euteleostomi</taxon>
        <taxon>Amphibia</taxon>
        <taxon>Batrachia</taxon>
        <taxon>Anura</taxon>
        <taxon>Neobatrachia</taxon>
        <taxon>Hyloidea</taxon>
        <taxon>Eleutherodactylidae</taxon>
        <taxon>Eleutherodactylinae</taxon>
        <taxon>Eleutherodactylus</taxon>
        <taxon>Eleutherodactylus</taxon>
    </lineage>
</organism>
<name>A0A8J6FP94_ELECQ</name>